<dbReference type="EMBL" id="VULT01000026">
    <property type="protein sequence ID" value="MSS18611.1"/>
    <property type="molecule type" value="Genomic_DNA"/>
</dbReference>
<evidence type="ECO:0000256" key="1">
    <source>
        <dbReference type="SAM" id="SignalP"/>
    </source>
</evidence>
<protein>
    <submittedName>
        <fullName evidence="3">PorT family protein</fullName>
    </submittedName>
</protein>
<gene>
    <name evidence="3" type="ORF">FYJ29_12725</name>
</gene>
<evidence type="ECO:0000313" key="3">
    <source>
        <dbReference type="EMBL" id="MSS18611.1"/>
    </source>
</evidence>
<feature type="chain" id="PRO_5026858484" evidence="1">
    <location>
        <begin position="24"/>
        <end position="257"/>
    </location>
</feature>
<evidence type="ECO:0000259" key="2">
    <source>
        <dbReference type="Pfam" id="PF13568"/>
    </source>
</evidence>
<feature type="domain" description="Outer membrane protein beta-barrel" evidence="2">
    <location>
        <begin position="42"/>
        <end position="232"/>
    </location>
</feature>
<keyword evidence="4" id="KW-1185">Reference proteome</keyword>
<name>A0A6L5XGG3_9BACT</name>
<evidence type="ECO:0000313" key="4">
    <source>
        <dbReference type="Proteomes" id="UP000483362"/>
    </source>
</evidence>
<reference evidence="3 4" key="1">
    <citation type="submission" date="2019-08" db="EMBL/GenBank/DDBJ databases">
        <title>In-depth cultivation of the pig gut microbiome towards novel bacterial diversity and tailored functional studies.</title>
        <authorList>
            <person name="Wylensek D."/>
            <person name="Hitch T.C.A."/>
            <person name="Clavel T."/>
        </authorList>
    </citation>
    <scope>NUCLEOTIDE SEQUENCE [LARGE SCALE GENOMIC DNA]</scope>
    <source>
        <strain evidence="3 4">Oil-RF-744-WCA-WT-10</strain>
    </source>
</reference>
<sequence length="257" mass="28446">MMTMKSVVLAILLLLVASTSARGEDFLHRGILKGTEYYGFAGYEVGGSAPTSMPASIRGVNKLSLTPNLIAGFQMEKPLTGRIGLQLGLQFENKGMTVDSRVKNYHVAVERGGETLEGQFTGNVNVHATEWMFTVPLMATYKVGKVHLKAGPYVSYLTSCDFHGWAYNGYLREGDPTGAKVQLGETEAERGNFDFSDHMRRWHAGLGLGADWHISYHLGAFFNLAYTFNGIFKSDFTTVEETLHPIYGQLGITYRLR</sequence>
<dbReference type="Proteomes" id="UP000483362">
    <property type="component" value="Unassembled WGS sequence"/>
</dbReference>
<keyword evidence="1" id="KW-0732">Signal</keyword>
<organism evidence="3 4">
    <name type="scientific">Sodaliphilus pleomorphus</name>
    <dbReference type="NCBI Taxonomy" id="2606626"/>
    <lineage>
        <taxon>Bacteria</taxon>
        <taxon>Pseudomonadati</taxon>
        <taxon>Bacteroidota</taxon>
        <taxon>Bacteroidia</taxon>
        <taxon>Bacteroidales</taxon>
        <taxon>Muribaculaceae</taxon>
        <taxon>Sodaliphilus</taxon>
    </lineage>
</organism>
<feature type="signal peptide" evidence="1">
    <location>
        <begin position="1"/>
        <end position="23"/>
    </location>
</feature>
<comment type="caution">
    <text evidence="3">The sequence shown here is derived from an EMBL/GenBank/DDBJ whole genome shotgun (WGS) entry which is preliminary data.</text>
</comment>
<dbReference type="RefSeq" id="WP_154328173.1">
    <property type="nucleotide sequence ID" value="NZ_CP045696.1"/>
</dbReference>
<dbReference type="Pfam" id="PF13568">
    <property type="entry name" value="OMP_b-brl_2"/>
    <property type="match status" value="1"/>
</dbReference>
<dbReference type="AlphaFoldDB" id="A0A6L5XGG3"/>
<dbReference type="Gene3D" id="2.40.160.20">
    <property type="match status" value="1"/>
</dbReference>
<dbReference type="InterPro" id="IPR025665">
    <property type="entry name" value="Beta-barrel_OMP_2"/>
</dbReference>
<accession>A0A6L5XGG3</accession>
<proteinExistence type="predicted"/>